<proteinExistence type="inferred from homology"/>
<evidence type="ECO:0000256" key="2">
    <source>
        <dbReference type="ARBA" id="ARBA00005061"/>
    </source>
</evidence>
<keyword evidence="7" id="KW-0862">Zinc</keyword>
<dbReference type="GO" id="GO:0070497">
    <property type="term" value="F:6-carboxytetrahydropterin synthase activity"/>
    <property type="evidence" value="ECO:0007669"/>
    <property type="project" value="UniProtKB-EC"/>
</dbReference>
<dbReference type="GO" id="GO:0046872">
    <property type="term" value="F:metal ion binding"/>
    <property type="evidence" value="ECO:0007669"/>
    <property type="project" value="UniProtKB-KW"/>
</dbReference>
<comment type="cofactor">
    <cofactor evidence="1">
        <name>Zn(2+)</name>
        <dbReference type="ChEBI" id="CHEBI:29105"/>
    </cofactor>
</comment>
<keyword evidence="8" id="KW-0456">Lyase</keyword>
<dbReference type="Pfam" id="PF01242">
    <property type="entry name" value="PTPS"/>
    <property type="match status" value="1"/>
</dbReference>
<dbReference type="PANTHER" id="PTHR12589">
    <property type="entry name" value="PYRUVOYL TETRAHYDROBIOPTERIN SYNTHASE"/>
    <property type="match status" value="1"/>
</dbReference>
<reference evidence="11 13" key="1">
    <citation type="submission" date="2018-06" db="EMBL/GenBank/DDBJ databases">
        <authorList>
            <consortium name="Pathogen Informatics"/>
            <person name="Doyle S."/>
        </authorList>
    </citation>
    <scope>NUCLEOTIDE SEQUENCE [LARGE SCALE GENOMIC DNA]</scope>
    <source>
        <strain evidence="11 13">NCTC11343</strain>
    </source>
</reference>
<comment type="pathway">
    <text evidence="2">Purine metabolism; 7-cyano-7-deazaguanine biosynthesis.</text>
</comment>
<dbReference type="Gene3D" id="3.30.479.10">
    <property type="entry name" value="6-pyruvoyl tetrahydropterin synthase/QueD"/>
    <property type="match status" value="1"/>
</dbReference>
<protein>
    <recommendedName>
        <fullName evidence="5">6-carboxy-5,6,7,8-tetrahydropterin synthase</fullName>
        <ecNumber evidence="4">4.1.2.50</ecNumber>
    </recommendedName>
    <alternativeName>
        <fullName evidence="9">Queuosine biosynthesis protein QueD</fullName>
    </alternativeName>
</protein>
<comment type="similarity">
    <text evidence="3">Belongs to the PTPS family. QueD subfamily.</text>
</comment>
<sequence length="144" mass="17015">MPYLCIIMVFITRRERFCAAHKLYREDWSKEQNEQVFGLCSNPNWHGHNYDLYVTVKGKVNPETGFLIDLKIMKEIINRSIIDKVDHRNFNLDVDFMKGVMASTENIAIEIFKILKPLFDEQGVILHSVRLHETENNYVEYFGD</sequence>
<evidence type="ECO:0000256" key="9">
    <source>
        <dbReference type="ARBA" id="ARBA00031449"/>
    </source>
</evidence>
<evidence type="ECO:0000256" key="1">
    <source>
        <dbReference type="ARBA" id="ARBA00001947"/>
    </source>
</evidence>
<dbReference type="EMBL" id="CABWMV010000007">
    <property type="protein sequence ID" value="VXC73724.1"/>
    <property type="molecule type" value="Genomic_DNA"/>
</dbReference>
<comment type="catalytic activity">
    <reaction evidence="10">
        <text>7,8-dihydroneopterin 3'-triphosphate + H2O = 6-carboxy-5,6,7,8-tetrahydropterin + triphosphate + acetaldehyde + 2 H(+)</text>
        <dbReference type="Rhea" id="RHEA:27966"/>
        <dbReference type="ChEBI" id="CHEBI:15343"/>
        <dbReference type="ChEBI" id="CHEBI:15377"/>
        <dbReference type="ChEBI" id="CHEBI:15378"/>
        <dbReference type="ChEBI" id="CHEBI:18036"/>
        <dbReference type="ChEBI" id="CHEBI:58462"/>
        <dbReference type="ChEBI" id="CHEBI:61032"/>
        <dbReference type="EC" id="4.1.2.50"/>
    </reaction>
</comment>
<evidence type="ECO:0000256" key="4">
    <source>
        <dbReference type="ARBA" id="ARBA00012982"/>
    </source>
</evidence>
<accession>A0A2X2J2Z8</accession>
<dbReference type="AlphaFoldDB" id="A0A2X2J2Z8"/>
<evidence type="ECO:0000313" key="12">
    <source>
        <dbReference type="EMBL" id="VXC73724.1"/>
    </source>
</evidence>
<gene>
    <name evidence="11" type="ORF">NCTC11343_03251</name>
    <name evidence="12" type="ORF">SPHINGO8BC_150729</name>
</gene>
<dbReference type="EMBL" id="UAUU01000009">
    <property type="protein sequence ID" value="SPZ88024.1"/>
    <property type="molecule type" value="Genomic_DNA"/>
</dbReference>
<evidence type="ECO:0000256" key="3">
    <source>
        <dbReference type="ARBA" id="ARBA00008900"/>
    </source>
</evidence>
<dbReference type="EC" id="4.1.2.50" evidence="4"/>
<evidence type="ECO:0000256" key="7">
    <source>
        <dbReference type="ARBA" id="ARBA00022833"/>
    </source>
</evidence>
<dbReference type="FunFam" id="3.30.479.10:FF:000003">
    <property type="entry name" value="6-pyruvoyl tetrahydrobiopterin synthase"/>
    <property type="match status" value="1"/>
</dbReference>
<evidence type="ECO:0000313" key="14">
    <source>
        <dbReference type="Proteomes" id="UP000432350"/>
    </source>
</evidence>
<evidence type="ECO:0000313" key="13">
    <source>
        <dbReference type="Proteomes" id="UP000251241"/>
    </source>
</evidence>
<dbReference type="SUPFAM" id="SSF55620">
    <property type="entry name" value="Tetrahydrobiopterin biosynthesis enzymes-like"/>
    <property type="match status" value="1"/>
</dbReference>
<dbReference type="Proteomes" id="UP000251241">
    <property type="component" value="Unassembled WGS sequence"/>
</dbReference>
<evidence type="ECO:0000256" key="10">
    <source>
        <dbReference type="ARBA" id="ARBA00048807"/>
    </source>
</evidence>
<accession>A0A654B0J8</accession>
<evidence type="ECO:0000256" key="8">
    <source>
        <dbReference type="ARBA" id="ARBA00023239"/>
    </source>
</evidence>
<organism evidence="11 13">
    <name type="scientific">Sphingobacterium multivorum</name>
    <dbReference type="NCBI Taxonomy" id="28454"/>
    <lineage>
        <taxon>Bacteria</taxon>
        <taxon>Pseudomonadati</taxon>
        <taxon>Bacteroidota</taxon>
        <taxon>Sphingobacteriia</taxon>
        <taxon>Sphingobacteriales</taxon>
        <taxon>Sphingobacteriaceae</taxon>
        <taxon>Sphingobacterium</taxon>
    </lineage>
</organism>
<evidence type="ECO:0000256" key="5">
    <source>
        <dbReference type="ARBA" id="ARBA00018141"/>
    </source>
</evidence>
<dbReference type="Proteomes" id="UP000432350">
    <property type="component" value="Unassembled WGS sequence"/>
</dbReference>
<reference evidence="12 14" key="2">
    <citation type="submission" date="2019-10" db="EMBL/GenBank/DDBJ databases">
        <authorList>
            <person name="Karimi E."/>
        </authorList>
    </citation>
    <scope>NUCLEOTIDE SEQUENCE [LARGE SCALE GENOMIC DNA]</scope>
    <source>
        <strain evidence="12">Sphingobacterium sp. 8BC</strain>
    </source>
</reference>
<keyword evidence="6" id="KW-0479">Metal-binding</keyword>
<dbReference type="InterPro" id="IPR038418">
    <property type="entry name" value="6-PTP_synth/QueD_sf"/>
</dbReference>
<evidence type="ECO:0000313" key="11">
    <source>
        <dbReference type="EMBL" id="SPZ88024.1"/>
    </source>
</evidence>
<dbReference type="UniPathway" id="UPA00391"/>
<dbReference type="PANTHER" id="PTHR12589:SF7">
    <property type="entry name" value="6-PYRUVOYL TETRAHYDROBIOPTERIN SYNTHASE"/>
    <property type="match status" value="1"/>
</dbReference>
<dbReference type="InterPro" id="IPR007115">
    <property type="entry name" value="6-PTP_synth/QueD"/>
</dbReference>
<evidence type="ECO:0000256" key="6">
    <source>
        <dbReference type="ARBA" id="ARBA00022723"/>
    </source>
</evidence>
<name>A0A2X2J2Z8_SPHMU</name>